<reference evidence="1 2" key="1">
    <citation type="submission" date="2024-11" db="EMBL/GenBank/DDBJ databases">
        <title>Chromosome-level genome assembly of the freshwater bivalve Anodonta woodiana.</title>
        <authorList>
            <person name="Chen X."/>
        </authorList>
    </citation>
    <scope>NUCLEOTIDE SEQUENCE [LARGE SCALE GENOMIC DNA]</scope>
    <source>
        <strain evidence="1">MN2024</strain>
        <tissue evidence="1">Gills</tissue>
    </source>
</reference>
<organism evidence="1 2">
    <name type="scientific">Sinanodonta woodiana</name>
    <name type="common">Chinese pond mussel</name>
    <name type="synonym">Anodonta woodiana</name>
    <dbReference type="NCBI Taxonomy" id="1069815"/>
    <lineage>
        <taxon>Eukaryota</taxon>
        <taxon>Metazoa</taxon>
        <taxon>Spiralia</taxon>
        <taxon>Lophotrochozoa</taxon>
        <taxon>Mollusca</taxon>
        <taxon>Bivalvia</taxon>
        <taxon>Autobranchia</taxon>
        <taxon>Heteroconchia</taxon>
        <taxon>Palaeoheterodonta</taxon>
        <taxon>Unionida</taxon>
        <taxon>Unionoidea</taxon>
        <taxon>Unionidae</taxon>
        <taxon>Unioninae</taxon>
        <taxon>Sinanodonta</taxon>
    </lineage>
</organism>
<gene>
    <name evidence="1" type="ORF">ACJMK2_015706</name>
</gene>
<name>A0ABD3UR90_SINWO</name>
<protein>
    <submittedName>
        <fullName evidence="1">Uncharacterized protein</fullName>
    </submittedName>
</protein>
<comment type="caution">
    <text evidence="1">The sequence shown here is derived from an EMBL/GenBank/DDBJ whole genome shotgun (WGS) entry which is preliminary data.</text>
</comment>
<dbReference type="EMBL" id="JBJQND010000015">
    <property type="protein sequence ID" value="KAL3852017.1"/>
    <property type="molecule type" value="Genomic_DNA"/>
</dbReference>
<sequence>MAIWENGADGRCVPLLVAMVPASANDIVFLTLTIPWATTVRHPCLKLALATLDCAPLMVYGDLGHRGQRVLRHVIQGSTHGQESASTQTESLVALTVTEAHQKQRNATATFVQ</sequence>
<evidence type="ECO:0000313" key="2">
    <source>
        <dbReference type="Proteomes" id="UP001634394"/>
    </source>
</evidence>
<dbReference type="AlphaFoldDB" id="A0ABD3UR90"/>
<proteinExistence type="predicted"/>
<accession>A0ABD3UR90</accession>
<dbReference type="Proteomes" id="UP001634394">
    <property type="component" value="Unassembled WGS sequence"/>
</dbReference>
<feature type="non-terminal residue" evidence="1">
    <location>
        <position position="113"/>
    </location>
</feature>
<keyword evidence="2" id="KW-1185">Reference proteome</keyword>
<evidence type="ECO:0000313" key="1">
    <source>
        <dbReference type="EMBL" id="KAL3852017.1"/>
    </source>
</evidence>